<dbReference type="Proteomes" id="UP000030185">
    <property type="component" value="Unassembled WGS sequence"/>
</dbReference>
<keyword evidence="2" id="KW-1185">Reference proteome</keyword>
<dbReference type="EMBL" id="BBLT01000006">
    <property type="protein sequence ID" value="GAL85789.1"/>
    <property type="molecule type" value="Genomic_DNA"/>
</dbReference>
<dbReference type="AlphaFoldDB" id="A0A098LH71"/>
<sequence>MQNEGTFLFSENSDGVFTLNQIINAEIIPRFNQLSEIIAPGKEELEELEMLKEIMLNYLFF</sequence>
<organism evidence="1 2">
    <name type="scientific">Sporocytophaga myxococcoides</name>
    <dbReference type="NCBI Taxonomy" id="153721"/>
    <lineage>
        <taxon>Bacteria</taxon>
        <taxon>Pseudomonadati</taxon>
        <taxon>Bacteroidota</taxon>
        <taxon>Cytophagia</taxon>
        <taxon>Cytophagales</taxon>
        <taxon>Cytophagaceae</taxon>
        <taxon>Sporocytophaga</taxon>
    </lineage>
</organism>
<dbReference type="STRING" id="153721.MYP_3018"/>
<evidence type="ECO:0000313" key="2">
    <source>
        <dbReference type="Proteomes" id="UP000030185"/>
    </source>
</evidence>
<name>A0A098LH71_9BACT</name>
<protein>
    <submittedName>
        <fullName evidence="1">Uncharacterized protein</fullName>
    </submittedName>
</protein>
<dbReference type="OrthoDB" id="9996520at2"/>
<proteinExistence type="predicted"/>
<comment type="caution">
    <text evidence="1">The sequence shown here is derived from an EMBL/GenBank/DDBJ whole genome shotgun (WGS) entry which is preliminary data.</text>
</comment>
<gene>
    <name evidence="1" type="ORF">MYP_3018</name>
</gene>
<reference evidence="1 2" key="1">
    <citation type="submission" date="2014-09" db="EMBL/GenBank/DDBJ databases">
        <title>Sporocytophaga myxococcoides PG-01 genome sequencing.</title>
        <authorList>
            <person name="Liu L."/>
            <person name="Gao P.J."/>
            <person name="Chen G.J."/>
            <person name="Wang L.S."/>
        </authorList>
    </citation>
    <scope>NUCLEOTIDE SEQUENCE [LARGE SCALE GENOMIC DNA]</scope>
    <source>
        <strain evidence="1 2">PG-01</strain>
    </source>
</reference>
<dbReference type="RefSeq" id="WP_045464795.1">
    <property type="nucleotide sequence ID" value="NZ_BBLT01000006.1"/>
</dbReference>
<accession>A0A098LH71</accession>
<evidence type="ECO:0000313" key="1">
    <source>
        <dbReference type="EMBL" id="GAL85789.1"/>
    </source>
</evidence>